<dbReference type="Proteomes" id="UP000822476">
    <property type="component" value="Unassembled WGS sequence"/>
</dbReference>
<gene>
    <name evidence="1" type="ORF">EG68_10067</name>
</gene>
<reference evidence="1" key="1">
    <citation type="submission" date="2019-07" db="EMBL/GenBank/DDBJ databases">
        <title>Annotation for the trematode Paragonimus miyazaki's.</title>
        <authorList>
            <person name="Choi Y.-J."/>
        </authorList>
    </citation>
    <scope>NUCLEOTIDE SEQUENCE</scope>
    <source>
        <strain evidence="1">Japan</strain>
    </source>
</reference>
<sequence>MSHTNEVHSSGFNDYNRLAAISLIHSDLKTESSVSLVLPRMELLAVLPTPDWLLLQSQPMLLTPIT</sequence>
<keyword evidence="2" id="KW-1185">Reference proteome</keyword>
<protein>
    <submittedName>
        <fullName evidence="1">Uncharacterized protein</fullName>
    </submittedName>
</protein>
<proteinExistence type="predicted"/>
<comment type="caution">
    <text evidence="1">The sequence shown here is derived from an EMBL/GenBank/DDBJ whole genome shotgun (WGS) entry which is preliminary data.</text>
</comment>
<accession>A0A8S9YPR8</accession>
<dbReference type="EMBL" id="JTDE01004338">
    <property type="protein sequence ID" value="KAF7255081.1"/>
    <property type="molecule type" value="Genomic_DNA"/>
</dbReference>
<evidence type="ECO:0000313" key="1">
    <source>
        <dbReference type="EMBL" id="KAF7255081.1"/>
    </source>
</evidence>
<evidence type="ECO:0000313" key="2">
    <source>
        <dbReference type="Proteomes" id="UP000822476"/>
    </source>
</evidence>
<dbReference type="AlphaFoldDB" id="A0A8S9YPR8"/>
<organism evidence="1 2">
    <name type="scientific">Paragonimus skrjabini miyazakii</name>
    <dbReference type="NCBI Taxonomy" id="59628"/>
    <lineage>
        <taxon>Eukaryota</taxon>
        <taxon>Metazoa</taxon>
        <taxon>Spiralia</taxon>
        <taxon>Lophotrochozoa</taxon>
        <taxon>Platyhelminthes</taxon>
        <taxon>Trematoda</taxon>
        <taxon>Digenea</taxon>
        <taxon>Plagiorchiida</taxon>
        <taxon>Troglotremata</taxon>
        <taxon>Troglotrematidae</taxon>
        <taxon>Paragonimus</taxon>
    </lineage>
</organism>
<name>A0A8S9YPR8_9TREM</name>